<gene>
    <name evidence="4" type="ORF">N7456_004229</name>
</gene>
<evidence type="ECO:0000313" key="5">
    <source>
        <dbReference type="Proteomes" id="UP001149165"/>
    </source>
</evidence>
<feature type="region of interest" description="Disordered" evidence="2">
    <location>
        <begin position="122"/>
        <end position="156"/>
    </location>
</feature>
<reference evidence="4" key="2">
    <citation type="journal article" date="2023" name="IMA Fungus">
        <title>Comparative genomic study of the Penicillium genus elucidates a diverse pangenome and 15 lateral gene transfer events.</title>
        <authorList>
            <person name="Petersen C."/>
            <person name="Sorensen T."/>
            <person name="Nielsen M.R."/>
            <person name="Sondergaard T.E."/>
            <person name="Sorensen J.L."/>
            <person name="Fitzpatrick D.A."/>
            <person name="Frisvad J.C."/>
            <person name="Nielsen K.L."/>
        </authorList>
    </citation>
    <scope>NUCLEOTIDE SEQUENCE</scope>
    <source>
        <strain evidence="4">IBT 30069</strain>
    </source>
</reference>
<feature type="compositionally biased region" description="Polar residues" evidence="2">
    <location>
        <begin position="122"/>
        <end position="132"/>
    </location>
</feature>
<dbReference type="InterPro" id="IPR035979">
    <property type="entry name" value="RBD_domain_sf"/>
</dbReference>
<dbReference type="InterPro" id="IPR007201">
    <property type="entry name" value="Mei2-like_Rrm_C"/>
</dbReference>
<feature type="domain" description="RRM" evidence="3">
    <location>
        <begin position="518"/>
        <end position="604"/>
    </location>
</feature>
<evidence type="ECO:0000313" key="4">
    <source>
        <dbReference type="EMBL" id="KAJ5107554.1"/>
    </source>
</evidence>
<comment type="caution">
    <text evidence="4">The sequence shown here is derived from an EMBL/GenBank/DDBJ whole genome shotgun (WGS) entry which is preliminary data.</text>
</comment>
<evidence type="ECO:0000256" key="2">
    <source>
        <dbReference type="SAM" id="MobiDB-lite"/>
    </source>
</evidence>
<proteinExistence type="predicted"/>
<keyword evidence="5" id="KW-1185">Reference proteome</keyword>
<feature type="region of interest" description="Disordered" evidence="2">
    <location>
        <begin position="1"/>
        <end position="76"/>
    </location>
</feature>
<dbReference type="InterPro" id="IPR000504">
    <property type="entry name" value="RRM_dom"/>
</dbReference>
<accession>A0A9W9FW87</accession>
<reference evidence="4" key="1">
    <citation type="submission" date="2022-11" db="EMBL/GenBank/DDBJ databases">
        <authorList>
            <person name="Petersen C."/>
        </authorList>
    </citation>
    <scope>NUCLEOTIDE SEQUENCE</scope>
    <source>
        <strain evidence="4">IBT 30069</strain>
    </source>
</reference>
<protein>
    <submittedName>
        <fullName evidence="4">Meiosis protein MEI2</fullName>
    </submittedName>
</protein>
<dbReference type="AlphaFoldDB" id="A0A9W9FW87"/>
<dbReference type="Pfam" id="PF04059">
    <property type="entry name" value="RRM_2"/>
    <property type="match status" value="1"/>
</dbReference>
<dbReference type="OrthoDB" id="417481at2759"/>
<sequence length="728" mass="80935">MNGPPQDPPAGAAPSTRSGGSMTSPDTQLASFVPNFILPTTQEPRSSMTRSHMDDGSSPDPYPRHEFPVSSNDSFQFKSERMQDDFDSVRGSRVPPYTPVSSAAQGFNQEIYQPPSQYLSLNRNSASGSQVPRSGHALNPLAAPHGPSHRLDPFLPAGHLESQLSNASNSDVYSYNNSHLYPPSSFTTRSRDQDRMEGLYPVTTDYGVPGNANARIAGNRDMYATPSQGHGMENLYPLSTPAHGAGSYLAVIGQPTPTLPNPQPRREIRPHDRRFLVRNVPVETEALDLLQFLRNREFTTTIGPNLLELNTRGQWWVAFTDLRQAQECATNIINNHPSWIVEPINENHFRHGSRLSPCGLAMEDQVLVIVYSGPGTNLEAPNIVTAVKLVLELVGPVCAIRETSDDGPKGESRFEMHELVVRYFDAQHAVNALKSLNTIRTETFVLEVLPYNRNPGGHRVRHWTATQEAHRDRRSSHVDPYLSPEDRDRSPPTPDRASSSQAQTIDTIRICQDSDTRTTVMLKNVPNDMSWQNLKEILDLTSAGRYDFMYLRMDFEERQNVGYAFVNFVSARDIIPFFVQRHGQYWPGFPASPAKIAEISYATSQGRAALIEKFRNSPVILDFPQNRPKAFIAVRLARGMDPVGHDATLKLAMGILLLGMLVVVIETRTETLPFNMDGASISKVHPPLALGVKHPFPIQGDCNNESSFFSPEDFLVASSHVQMQMSTT</sequence>
<feature type="compositionally biased region" description="Polar residues" evidence="2">
    <location>
        <begin position="38"/>
        <end position="50"/>
    </location>
</feature>
<evidence type="ECO:0000256" key="1">
    <source>
        <dbReference type="PROSITE-ProRule" id="PRU00176"/>
    </source>
</evidence>
<evidence type="ECO:0000259" key="3">
    <source>
        <dbReference type="PROSITE" id="PS50102"/>
    </source>
</evidence>
<keyword evidence="1" id="KW-0694">RNA-binding</keyword>
<dbReference type="EMBL" id="JAPQKH010000003">
    <property type="protein sequence ID" value="KAJ5107554.1"/>
    <property type="molecule type" value="Genomic_DNA"/>
</dbReference>
<dbReference type="Gene3D" id="3.30.70.330">
    <property type="match status" value="1"/>
</dbReference>
<dbReference type="GO" id="GO:0003723">
    <property type="term" value="F:RNA binding"/>
    <property type="evidence" value="ECO:0007669"/>
    <property type="project" value="UniProtKB-UniRule"/>
</dbReference>
<dbReference type="PROSITE" id="PS50102">
    <property type="entry name" value="RRM"/>
    <property type="match status" value="1"/>
</dbReference>
<dbReference type="SUPFAM" id="SSF54928">
    <property type="entry name" value="RNA-binding domain, RBD"/>
    <property type="match status" value="1"/>
</dbReference>
<feature type="compositionally biased region" description="Polar residues" evidence="2">
    <location>
        <begin position="15"/>
        <end position="30"/>
    </location>
</feature>
<dbReference type="InterPro" id="IPR012677">
    <property type="entry name" value="Nucleotide-bd_a/b_plait_sf"/>
</dbReference>
<feature type="region of interest" description="Disordered" evidence="2">
    <location>
        <begin position="457"/>
        <end position="503"/>
    </location>
</feature>
<feature type="compositionally biased region" description="Basic and acidic residues" evidence="2">
    <location>
        <begin position="468"/>
        <end position="477"/>
    </location>
</feature>
<name>A0A9W9FW87_9EURO</name>
<dbReference type="Proteomes" id="UP001149165">
    <property type="component" value="Unassembled WGS sequence"/>
</dbReference>
<organism evidence="4 5">
    <name type="scientific">Penicillium angulare</name>
    <dbReference type="NCBI Taxonomy" id="116970"/>
    <lineage>
        <taxon>Eukaryota</taxon>
        <taxon>Fungi</taxon>
        <taxon>Dikarya</taxon>
        <taxon>Ascomycota</taxon>
        <taxon>Pezizomycotina</taxon>
        <taxon>Eurotiomycetes</taxon>
        <taxon>Eurotiomycetidae</taxon>
        <taxon>Eurotiales</taxon>
        <taxon>Aspergillaceae</taxon>
        <taxon>Penicillium</taxon>
    </lineage>
</organism>